<evidence type="ECO:0000313" key="1">
    <source>
        <dbReference type="EMBL" id="CAI4008634.1"/>
    </source>
</evidence>
<comment type="caution">
    <text evidence="1">The sequence shown here is derived from an EMBL/GenBank/DDBJ whole genome shotgun (WGS) entry which is preliminary data.</text>
</comment>
<evidence type="ECO:0000313" key="3">
    <source>
        <dbReference type="Proteomes" id="UP001152797"/>
    </source>
</evidence>
<dbReference type="AlphaFoldDB" id="A0A9P1DDM6"/>
<reference evidence="1" key="1">
    <citation type="submission" date="2022-10" db="EMBL/GenBank/DDBJ databases">
        <authorList>
            <person name="Chen Y."/>
            <person name="Dougan E. K."/>
            <person name="Chan C."/>
            <person name="Rhodes N."/>
            <person name="Thang M."/>
        </authorList>
    </citation>
    <scope>NUCLEOTIDE SEQUENCE</scope>
</reference>
<evidence type="ECO:0000313" key="2">
    <source>
        <dbReference type="EMBL" id="CAL1162009.1"/>
    </source>
</evidence>
<protein>
    <submittedName>
        <fullName evidence="1">Uncharacterized protein</fullName>
    </submittedName>
</protein>
<name>A0A9P1DDM6_9DINO</name>
<dbReference type="OrthoDB" id="10470848at2759"/>
<accession>A0A9P1DDM6</accession>
<dbReference type="EMBL" id="CAMXCT020004335">
    <property type="protein sequence ID" value="CAL1162009.1"/>
    <property type="molecule type" value="Genomic_DNA"/>
</dbReference>
<dbReference type="Proteomes" id="UP001152797">
    <property type="component" value="Unassembled WGS sequence"/>
</dbReference>
<keyword evidence="3" id="KW-1185">Reference proteome</keyword>
<proteinExistence type="predicted"/>
<reference evidence="2" key="2">
    <citation type="submission" date="2024-04" db="EMBL/GenBank/DDBJ databases">
        <authorList>
            <person name="Chen Y."/>
            <person name="Shah S."/>
            <person name="Dougan E. K."/>
            <person name="Thang M."/>
            <person name="Chan C."/>
        </authorList>
    </citation>
    <scope>NUCLEOTIDE SEQUENCE [LARGE SCALE GENOMIC DNA]</scope>
</reference>
<sequence length="207" mass="23745">MDTSRCLKLVLPFLDAVELLRAAACRKDIQSLTQQPELWEALCRSYTADCWETQRGDQVEAPEREADESGRQYFERLYERYIYFRDKDVICCDKCRDWTSIEDDALECEDCCGKWCQNCAEPAPSKFFVPCSECPDFSKSHCHECFAEGKTMHCECSGTDSWHSCCGRHGYNCEKCDATLCEGCGPHHDCPNQNDEDEDEDGDESDD</sequence>
<gene>
    <name evidence="1" type="ORF">C1SCF055_LOCUS34058</name>
</gene>
<dbReference type="EMBL" id="CAMXCT010004335">
    <property type="protein sequence ID" value="CAI4008634.1"/>
    <property type="molecule type" value="Genomic_DNA"/>
</dbReference>
<dbReference type="EMBL" id="CAMXCT030004335">
    <property type="protein sequence ID" value="CAL4795946.1"/>
    <property type="molecule type" value="Genomic_DNA"/>
</dbReference>
<organism evidence="1">
    <name type="scientific">Cladocopium goreaui</name>
    <dbReference type="NCBI Taxonomy" id="2562237"/>
    <lineage>
        <taxon>Eukaryota</taxon>
        <taxon>Sar</taxon>
        <taxon>Alveolata</taxon>
        <taxon>Dinophyceae</taxon>
        <taxon>Suessiales</taxon>
        <taxon>Symbiodiniaceae</taxon>
        <taxon>Cladocopium</taxon>
    </lineage>
</organism>